<proteinExistence type="predicted"/>
<dbReference type="EMBL" id="FWWU01000009">
    <property type="protein sequence ID" value="SMB89124.1"/>
    <property type="molecule type" value="Genomic_DNA"/>
</dbReference>
<keyword evidence="2" id="KW-1185">Reference proteome</keyword>
<accession>A0A1W1V808</accession>
<gene>
    <name evidence="1" type="ORF">SAMN00790413_00278</name>
</gene>
<protein>
    <submittedName>
        <fullName evidence="1">Uncharacterized protein</fullName>
    </submittedName>
</protein>
<reference evidence="1 2" key="1">
    <citation type="submission" date="2017-04" db="EMBL/GenBank/DDBJ databases">
        <authorList>
            <person name="Afonso C.L."/>
            <person name="Miller P.J."/>
            <person name="Scott M.A."/>
            <person name="Spackman E."/>
            <person name="Goraichik I."/>
            <person name="Dimitrov K.M."/>
            <person name="Suarez D.L."/>
            <person name="Swayne D.E."/>
        </authorList>
    </citation>
    <scope>NUCLEOTIDE SEQUENCE [LARGE SCALE GENOMIC DNA]</scope>
    <source>
        <strain evidence="1 2">KR-140</strain>
    </source>
</reference>
<evidence type="ECO:0000313" key="2">
    <source>
        <dbReference type="Proteomes" id="UP000192582"/>
    </source>
</evidence>
<dbReference type="RefSeq" id="WP_139806799.1">
    <property type="nucleotide sequence ID" value="NZ_FWWU01000009.1"/>
</dbReference>
<name>A0A1W1V808_9DEIO</name>
<dbReference type="Proteomes" id="UP000192582">
    <property type="component" value="Unassembled WGS sequence"/>
</dbReference>
<dbReference type="STRING" id="695939.SAMN00790413_00278"/>
<sequence>MSVHLTPAHIASPPPTIKTADGLTWTYEKQDFEGQFTRRYRCGARVANLTSHRGSEVVRFVTASGKRLEVQAAA</sequence>
<dbReference type="AlphaFoldDB" id="A0A1W1V808"/>
<evidence type="ECO:0000313" key="1">
    <source>
        <dbReference type="EMBL" id="SMB89124.1"/>
    </source>
</evidence>
<organism evidence="1 2">
    <name type="scientific">Deinococcus hopiensis KR-140</name>
    <dbReference type="NCBI Taxonomy" id="695939"/>
    <lineage>
        <taxon>Bacteria</taxon>
        <taxon>Thermotogati</taxon>
        <taxon>Deinococcota</taxon>
        <taxon>Deinococci</taxon>
        <taxon>Deinococcales</taxon>
        <taxon>Deinococcaceae</taxon>
        <taxon>Deinococcus</taxon>
    </lineage>
</organism>